<organism evidence="11">
    <name type="scientific">uncultured Thermoleophilia bacterium</name>
    <dbReference type="NCBI Taxonomy" id="1497501"/>
    <lineage>
        <taxon>Bacteria</taxon>
        <taxon>Bacillati</taxon>
        <taxon>Actinomycetota</taxon>
        <taxon>Thermoleophilia</taxon>
        <taxon>environmental samples</taxon>
    </lineage>
</organism>
<comment type="subcellular location">
    <subcellularLocation>
        <location evidence="1">Cell membrane</location>
        <topology evidence="1">Multi-pass membrane protein</topology>
    </subcellularLocation>
</comment>
<name>A0A6J4TGK7_9ACTN</name>
<feature type="transmembrane region" description="Helical" evidence="9">
    <location>
        <begin position="143"/>
        <end position="161"/>
    </location>
</feature>
<feature type="transmembrane region" description="Helical" evidence="9">
    <location>
        <begin position="399"/>
        <end position="418"/>
    </location>
</feature>
<evidence type="ECO:0000256" key="4">
    <source>
        <dbReference type="ARBA" id="ARBA00022679"/>
    </source>
</evidence>
<feature type="compositionally biased region" description="Basic and acidic residues" evidence="8">
    <location>
        <begin position="427"/>
        <end position="439"/>
    </location>
</feature>
<feature type="domain" description="Glycosyltransferase RgtA/B/C/D-like" evidence="10">
    <location>
        <begin position="66"/>
        <end position="230"/>
    </location>
</feature>
<dbReference type="InterPro" id="IPR038731">
    <property type="entry name" value="RgtA/B/C-like"/>
</dbReference>
<evidence type="ECO:0000256" key="3">
    <source>
        <dbReference type="ARBA" id="ARBA00022676"/>
    </source>
</evidence>
<proteinExistence type="predicted"/>
<keyword evidence="7 9" id="KW-0472">Membrane</keyword>
<gene>
    <name evidence="11" type="ORF">AVDCRST_MAG79-257</name>
</gene>
<feature type="region of interest" description="Disordered" evidence="8">
    <location>
        <begin position="424"/>
        <end position="446"/>
    </location>
</feature>
<dbReference type="GO" id="GO:0005886">
    <property type="term" value="C:plasma membrane"/>
    <property type="evidence" value="ECO:0007669"/>
    <property type="project" value="UniProtKB-SubCell"/>
</dbReference>
<evidence type="ECO:0000259" key="10">
    <source>
        <dbReference type="Pfam" id="PF13231"/>
    </source>
</evidence>
<keyword evidence="4" id="KW-0808">Transferase</keyword>
<evidence type="ECO:0000256" key="9">
    <source>
        <dbReference type="SAM" id="Phobius"/>
    </source>
</evidence>
<dbReference type="GO" id="GO:0009103">
    <property type="term" value="P:lipopolysaccharide biosynthetic process"/>
    <property type="evidence" value="ECO:0007669"/>
    <property type="project" value="UniProtKB-ARBA"/>
</dbReference>
<dbReference type="PANTHER" id="PTHR33908">
    <property type="entry name" value="MANNOSYLTRANSFERASE YKCB-RELATED"/>
    <property type="match status" value="1"/>
</dbReference>
<dbReference type="PANTHER" id="PTHR33908:SF11">
    <property type="entry name" value="MEMBRANE PROTEIN"/>
    <property type="match status" value="1"/>
</dbReference>
<feature type="transmembrane region" description="Helical" evidence="9">
    <location>
        <begin position="94"/>
        <end position="112"/>
    </location>
</feature>
<evidence type="ECO:0000256" key="7">
    <source>
        <dbReference type="ARBA" id="ARBA00023136"/>
    </source>
</evidence>
<reference evidence="11" key="1">
    <citation type="submission" date="2020-02" db="EMBL/GenBank/DDBJ databases">
        <authorList>
            <person name="Meier V. D."/>
        </authorList>
    </citation>
    <scope>NUCLEOTIDE SEQUENCE</scope>
    <source>
        <strain evidence="11">AVDCRST_MAG79</strain>
    </source>
</reference>
<keyword evidence="3" id="KW-0328">Glycosyltransferase</keyword>
<protein>
    <recommendedName>
        <fullName evidence="10">Glycosyltransferase RgtA/B/C/D-like domain-containing protein</fullName>
    </recommendedName>
</protein>
<evidence type="ECO:0000256" key="2">
    <source>
        <dbReference type="ARBA" id="ARBA00022475"/>
    </source>
</evidence>
<evidence type="ECO:0000256" key="8">
    <source>
        <dbReference type="SAM" id="MobiDB-lite"/>
    </source>
</evidence>
<evidence type="ECO:0000256" key="6">
    <source>
        <dbReference type="ARBA" id="ARBA00022989"/>
    </source>
</evidence>
<keyword evidence="6 9" id="KW-1133">Transmembrane helix</keyword>
<dbReference type="GO" id="GO:0016763">
    <property type="term" value="F:pentosyltransferase activity"/>
    <property type="evidence" value="ECO:0007669"/>
    <property type="project" value="TreeGrafter"/>
</dbReference>
<keyword evidence="5 9" id="KW-0812">Transmembrane</keyword>
<sequence length="446" mass="47783">MSSRAWWAAGLLIVVLSLGLRVAYVEATPRAQPIHDAFDYDGHARSIAATGAFSPTLAHRRPSAFRPPGYPYLLGAVYRLTDVREAAVERRFHVGQLLGAVIGALTVGMIGLLAAQLWGGLVAVVAAALAAVYVPLVTVGTAVMSEGLSTLVSLAALAAALQHRRSGHRWRWALLAGLLAGLAVLTRPNAAVLLLPLGLAVWTGRPRLSRSALGPPAALVAVAVLAVAPWTIRNAVVLDTFVPVTTQLGSAMAGTYNDDSRRDGDNPWSWRSIDHVAAYEDLAARVSKIPEAELERRVRERAIDYIRDRPVSVAEVGFWNTIRMFELAGLQRARETSATISIPGGPAIAGVFCFWLFALLAVAGAFTARARAAPLLVWLVPVLFAASVVFLTLETPRYRTAVEPFVVLLAALAVTAAIERRRQRGRHLGDAEPAGERARTPAPARR</sequence>
<dbReference type="Pfam" id="PF13231">
    <property type="entry name" value="PMT_2"/>
    <property type="match status" value="1"/>
</dbReference>
<dbReference type="InterPro" id="IPR050297">
    <property type="entry name" value="LipidA_mod_glycosyltrf_83"/>
</dbReference>
<dbReference type="AlphaFoldDB" id="A0A6J4TGK7"/>
<feature type="transmembrane region" description="Helical" evidence="9">
    <location>
        <begin position="173"/>
        <end position="201"/>
    </location>
</feature>
<feature type="transmembrane region" description="Helical" evidence="9">
    <location>
        <begin position="6"/>
        <end position="24"/>
    </location>
</feature>
<evidence type="ECO:0000256" key="5">
    <source>
        <dbReference type="ARBA" id="ARBA00022692"/>
    </source>
</evidence>
<feature type="transmembrane region" description="Helical" evidence="9">
    <location>
        <begin position="347"/>
        <end position="368"/>
    </location>
</feature>
<feature type="transmembrane region" description="Helical" evidence="9">
    <location>
        <begin position="375"/>
        <end position="393"/>
    </location>
</feature>
<evidence type="ECO:0000313" key="11">
    <source>
        <dbReference type="EMBL" id="CAA9522057.1"/>
    </source>
</evidence>
<accession>A0A6J4TGK7</accession>
<keyword evidence="2" id="KW-1003">Cell membrane</keyword>
<feature type="transmembrane region" description="Helical" evidence="9">
    <location>
        <begin position="213"/>
        <end position="232"/>
    </location>
</feature>
<evidence type="ECO:0000256" key="1">
    <source>
        <dbReference type="ARBA" id="ARBA00004651"/>
    </source>
</evidence>
<dbReference type="EMBL" id="CADCWC010000047">
    <property type="protein sequence ID" value="CAA9522057.1"/>
    <property type="molecule type" value="Genomic_DNA"/>
</dbReference>